<reference evidence="1" key="1">
    <citation type="submission" date="2023-03" db="EMBL/GenBank/DDBJ databases">
        <title>Massive genome expansion in bonnet fungi (Mycena s.s.) driven by repeated elements and novel gene families across ecological guilds.</title>
        <authorList>
            <consortium name="Lawrence Berkeley National Laboratory"/>
            <person name="Harder C.B."/>
            <person name="Miyauchi S."/>
            <person name="Viragh M."/>
            <person name="Kuo A."/>
            <person name="Thoen E."/>
            <person name="Andreopoulos B."/>
            <person name="Lu D."/>
            <person name="Skrede I."/>
            <person name="Drula E."/>
            <person name="Henrissat B."/>
            <person name="Morin E."/>
            <person name="Kohler A."/>
            <person name="Barry K."/>
            <person name="LaButti K."/>
            <person name="Morin E."/>
            <person name="Salamov A."/>
            <person name="Lipzen A."/>
            <person name="Mereny Z."/>
            <person name="Hegedus B."/>
            <person name="Baldrian P."/>
            <person name="Stursova M."/>
            <person name="Weitz H."/>
            <person name="Taylor A."/>
            <person name="Grigoriev I.V."/>
            <person name="Nagy L.G."/>
            <person name="Martin F."/>
            <person name="Kauserud H."/>
        </authorList>
    </citation>
    <scope>NUCLEOTIDE SEQUENCE</scope>
    <source>
        <strain evidence="1">CBHHK067</strain>
    </source>
</reference>
<dbReference type="AlphaFoldDB" id="A0AAD7DHR4"/>
<gene>
    <name evidence="1" type="ORF">B0H17DRAFT_1134787</name>
</gene>
<name>A0AAD7DHR4_MYCRO</name>
<sequence>MMIAVNLEISIVIGDDNLDICSESIARKPPVSLVERISQNNHLQGRDPDVHAALLVAWVVILGASKPQREAMLDRRHLPGLEPPSDSCYGRLPARRQNCTGHHGTGGDRLGCRPLRGIMERVETILDADLQGDIRAVHRFHFSLFFRCRPPRGY</sequence>
<dbReference type="Proteomes" id="UP001221757">
    <property type="component" value="Unassembled WGS sequence"/>
</dbReference>
<organism evidence="1 2">
    <name type="scientific">Mycena rosella</name>
    <name type="common">Pink bonnet</name>
    <name type="synonym">Agaricus rosellus</name>
    <dbReference type="NCBI Taxonomy" id="1033263"/>
    <lineage>
        <taxon>Eukaryota</taxon>
        <taxon>Fungi</taxon>
        <taxon>Dikarya</taxon>
        <taxon>Basidiomycota</taxon>
        <taxon>Agaricomycotina</taxon>
        <taxon>Agaricomycetes</taxon>
        <taxon>Agaricomycetidae</taxon>
        <taxon>Agaricales</taxon>
        <taxon>Marasmiineae</taxon>
        <taxon>Mycenaceae</taxon>
        <taxon>Mycena</taxon>
    </lineage>
</organism>
<evidence type="ECO:0000313" key="2">
    <source>
        <dbReference type="Proteomes" id="UP001221757"/>
    </source>
</evidence>
<accession>A0AAD7DHR4</accession>
<protein>
    <submittedName>
        <fullName evidence="1">Uncharacterized protein</fullName>
    </submittedName>
</protein>
<comment type="caution">
    <text evidence="1">The sequence shown here is derived from an EMBL/GenBank/DDBJ whole genome shotgun (WGS) entry which is preliminary data.</text>
</comment>
<dbReference type="EMBL" id="JARKIE010000069">
    <property type="protein sequence ID" value="KAJ7689860.1"/>
    <property type="molecule type" value="Genomic_DNA"/>
</dbReference>
<keyword evidence="2" id="KW-1185">Reference proteome</keyword>
<proteinExistence type="predicted"/>
<evidence type="ECO:0000313" key="1">
    <source>
        <dbReference type="EMBL" id="KAJ7689860.1"/>
    </source>
</evidence>